<dbReference type="Pfam" id="PF01850">
    <property type="entry name" value="PIN"/>
    <property type="match status" value="1"/>
</dbReference>
<sequence length="119" mass="13651">EIINAWLRLDFNILKDKGMMRNYKQDYRGSSHYHNAVKDIQAVFNNQLLKISTPLNDRATEISLPDVLSGLDKIDFNDCYYHHLAKLDNLLIVTNDKDFAELDTGISILTANQKLLNAN</sequence>
<comment type="caution">
    <text evidence="2">The sequence shown here is derived from an EMBL/GenBank/DDBJ whole genome shotgun (WGS) entry which is preliminary data.</text>
</comment>
<protein>
    <recommendedName>
        <fullName evidence="1">PIN domain-containing protein</fullName>
    </recommendedName>
</protein>
<accession>X1S177</accession>
<organism evidence="2">
    <name type="scientific">marine sediment metagenome</name>
    <dbReference type="NCBI Taxonomy" id="412755"/>
    <lineage>
        <taxon>unclassified sequences</taxon>
        <taxon>metagenomes</taxon>
        <taxon>ecological metagenomes</taxon>
    </lineage>
</organism>
<feature type="non-terminal residue" evidence="2">
    <location>
        <position position="1"/>
    </location>
</feature>
<name>X1S177_9ZZZZ</name>
<dbReference type="InterPro" id="IPR002716">
    <property type="entry name" value="PIN_dom"/>
</dbReference>
<dbReference type="AlphaFoldDB" id="X1S177"/>
<feature type="domain" description="PIN" evidence="1">
    <location>
        <begin position="35"/>
        <end position="103"/>
    </location>
</feature>
<evidence type="ECO:0000313" key="2">
    <source>
        <dbReference type="EMBL" id="GAI61514.1"/>
    </source>
</evidence>
<dbReference type="InterPro" id="IPR029060">
    <property type="entry name" value="PIN-like_dom_sf"/>
</dbReference>
<proteinExistence type="predicted"/>
<dbReference type="EMBL" id="BARW01004286">
    <property type="protein sequence ID" value="GAI61514.1"/>
    <property type="molecule type" value="Genomic_DNA"/>
</dbReference>
<gene>
    <name evidence="2" type="ORF">S12H4_10162</name>
</gene>
<dbReference type="SUPFAM" id="SSF88723">
    <property type="entry name" value="PIN domain-like"/>
    <property type="match status" value="1"/>
</dbReference>
<reference evidence="2" key="1">
    <citation type="journal article" date="2014" name="Front. Microbiol.">
        <title>High frequency of phylogenetically diverse reductive dehalogenase-homologous genes in deep subseafloor sedimentary metagenomes.</title>
        <authorList>
            <person name="Kawai M."/>
            <person name="Futagami T."/>
            <person name="Toyoda A."/>
            <person name="Takaki Y."/>
            <person name="Nishi S."/>
            <person name="Hori S."/>
            <person name="Arai W."/>
            <person name="Tsubouchi T."/>
            <person name="Morono Y."/>
            <person name="Uchiyama I."/>
            <person name="Ito T."/>
            <person name="Fujiyama A."/>
            <person name="Inagaki F."/>
            <person name="Takami H."/>
        </authorList>
    </citation>
    <scope>NUCLEOTIDE SEQUENCE</scope>
    <source>
        <strain evidence="2">Expedition CK06-06</strain>
    </source>
</reference>
<evidence type="ECO:0000259" key="1">
    <source>
        <dbReference type="Pfam" id="PF01850"/>
    </source>
</evidence>